<evidence type="ECO:0000313" key="9">
    <source>
        <dbReference type="EMBL" id="QHT39308.1"/>
    </source>
</evidence>
<keyword evidence="2" id="KW-0540">Nuclease</keyword>
<feature type="domain" description="XPG N-terminal" evidence="8">
    <location>
        <begin position="1"/>
        <end position="107"/>
    </location>
</feature>
<dbReference type="EMBL" id="MN738841">
    <property type="protein sequence ID" value="QHT39308.1"/>
    <property type="molecule type" value="Genomic_DNA"/>
</dbReference>
<dbReference type="InterPro" id="IPR036279">
    <property type="entry name" value="5-3_exonuclease_C_sf"/>
</dbReference>
<accession>A0A6C0FC90</accession>
<evidence type="ECO:0000259" key="8">
    <source>
        <dbReference type="SMART" id="SM00485"/>
    </source>
</evidence>
<evidence type="ECO:0000256" key="2">
    <source>
        <dbReference type="ARBA" id="ARBA00022722"/>
    </source>
</evidence>
<keyword evidence="6" id="KW-0460">Magnesium</keyword>
<keyword evidence="5" id="KW-0378">Hydrolase</keyword>
<dbReference type="PANTHER" id="PTHR11081">
    <property type="entry name" value="FLAP ENDONUCLEASE FAMILY MEMBER"/>
    <property type="match status" value="1"/>
</dbReference>
<dbReference type="SMART" id="SM00485">
    <property type="entry name" value="XPGN"/>
    <property type="match status" value="1"/>
</dbReference>
<dbReference type="PANTHER" id="PTHR11081:SF9">
    <property type="entry name" value="FLAP ENDONUCLEASE 1"/>
    <property type="match status" value="1"/>
</dbReference>
<evidence type="ECO:0008006" key="10">
    <source>
        <dbReference type="Google" id="ProtNLM"/>
    </source>
</evidence>
<dbReference type="CDD" id="cd09901">
    <property type="entry name" value="H3TH_FEN1-like"/>
    <property type="match status" value="1"/>
</dbReference>
<dbReference type="AlphaFoldDB" id="A0A6C0FC90"/>
<dbReference type="InterPro" id="IPR029060">
    <property type="entry name" value="PIN-like_dom_sf"/>
</dbReference>
<dbReference type="GO" id="GO:0003677">
    <property type="term" value="F:DNA binding"/>
    <property type="evidence" value="ECO:0007669"/>
    <property type="project" value="InterPro"/>
</dbReference>
<reference evidence="9" key="1">
    <citation type="journal article" date="2020" name="Nature">
        <title>Giant virus diversity and host interactions through global metagenomics.</title>
        <authorList>
            <person name="Schulz F."/>
            <person name="Roux S."/>
            <person name="Paez-Espino D."/>
            <person name="Jungbluth S."/>
            <person name="Walsh D.A."/>
            <person name="Denef V.J."/>
            <person name="McMahon K.D."/>
            <person name="Konstantinidis K.T."/>
            <person name="Eloe-Fadrosh E.A."/>
            <person name="Kyrpides N.C."/>
            <person name="Woyke T."/>
        </authorList>
    </citation>
    <scope>NUCLEOTIDE SEQUENCE</scope>
    <source>
        <strain evidence="9">GVMAG-S-ERX556126-94</strain>
    </source>
</reference>
<dbReference type="Gene3D" id="3.40.50.1010">
    <property type="entry name" value="5'-nuclease"/>
    <property type="match status" value="1"/>
</dbReference>
<dbReference type="SMART" id="SM00279">
    <property type="entry name" value="HhH2"/>
    <property type="match status" value="1"/>
</dbReference>
<dbReference type="Pfam" id="PF00752">
    <property type="entry name" value="XPG_N"/>
    <property type="match status" value="1"/>
</dbReference>
<evidence type="ECO:0000256" key="5">
    <source>
        <dbReference type="ARBA" id="ARBA00022801"/>
    </source>
</evidence>
<evidence type="ECO:0000256" key="6">
    <source>
        <dbReference type="ARBA" id="ARBA00022842"/>
    </source>
</evidence>
<comment type="cofactor">
    <cofactor evidence="1">
        <name>Mg(2+)</name>
        <dbReference type="ChEBI" id="CHEBI:18420"/>
    </cofactor>
</comment>
<dbReference type="InterPro" id="IPR006084">
    <property type="entry name" value="XPG/Rad2"/>
</dbReference>
<dbReference type="GO" id="GO:0046872">
    <property type="term" value="F:metal ion binding"/>
    <property type="evidence" value="ECO:0007669"/>
    <property type="project" value="UniProtKB-KW"/>
</dbReference>
<dbReference type="GO" id="GO:0017108">
    <property type="term" value="F:5'-flap endonuclease activity"/>
    <property type="evidence" value="ECO:0007669"/>
    <property type="project" value="TreeGrafter"/>
</dbReference>
<keyword evidence="4" id="KW-0255">Endonuclease</keyword>
<protein>
    <recommendedName>
        <fullName evidence="10">XPG N-terminal domain-containing protein</fullName>
    </recommendedName>
</protein>
<sequence>MGIKGLTQLIKKNSPESIKHVGLYTMKERRVAIDTSIFLYKSLMNVRSKGDYLRNKDGKVVSHIQGLYYKTNQYLSFGITPIYIFDGKPPQEKSECLKERTKKVEECKAKMELTENLEEKKALEKGTIRIKKEYVDDLKHLFSLMGVSYIHAPGEAEAYASELCRMGYVDSVITEDMDTLSYGCPQLLRSCIDKTIKRPEVVTSFDFQQILSDFKMNHDQFIDMCILCGCDYCPTIPKVGPIRAMKLMQKYGSIDVFLETENVQGIEEFKSKYQVSRELFKIFSGKIDLDNLPIHKSEYDSEKIYNYLVNECSMNAKRIQNSLR</sequence>
<dbReference type="PRINTS" id="PR00853">
    <property type="entry name" value="XPGRADSUPER"/>
</dbReference>
<dbReference type="InterPro" id="IPR008918">
    <property type="entry name" value="HhH2"/>
</dbReference>
<dbReference type="SUPFAM" id="SSF47807">
    <property type="entry name" value="5' to 3' exonuclease, C-terminal subdomain"/>
    <property type="match status" value="1"/>
</dbReference>
<organism evidence="9">
    <name type="scientific">viral metagenome</name>
    <dbReference type="NCBI Taxonomy" id="1070528"/>
    <lineage>
        <taxon>unclassified sequences</taxon>
        <taxon>metagenomes</taxon>
        <taxon>organismal metagenomes</taxon>
    </lineage>
</organism>
<name>A0A6C0FC90_9ZZZZ</name>
<keyword evidence="3" id="KW-0479">Metal-binding</keyword>
<proteinExistence type="predicted"/>
<dbReference type="SMART" id="SM00484">
    <property type="entry name" value="XPGI"/>
    <property type="match status" value="1"/>
</dbReference>
<dbReference type="InterPro" id="IPR006086">
    <property type="entry name" value="XPG-I_dom"/>
</dbReference>
<feature type="domain" description="XPG-I" evidence="7">
    <location>
        <begin position="143"/>
        <end position="216"/>
    </location>
</feature>
<evidence type="ECO:0000256" key="4">
    <source>
        <dbReference type="ARBA" id="ARBA00022759"/>
    </source>
</evidence>
<evidence type="ECO:0000259" key="7">
    <source>
        <dbReference type="SMART" id="SM00484"/>
    </source>
</evidence>
<dbReference type="InterPro" id="IPR006085">
    <property type="entry name" value="XPG_DNA_repair_N"/>
</dbReference>
<evidence type="ECO:0000256" key="1">
    <source>
        <dbReference type="ARBA" id="ARBA00001946"/>
    </source>
</evidence>
<evidence type="ECO:0000256" key="3">
    <source>
        <dbReference type="ARBA" id="ARBA00022723"/>
    </source>
</evidence>
<dbReference type="Gene3D" id="1.10.150.20">
    <property type="entry name" value="5' to 3' exonuclease, C-terminal subdomain"/>
    <property type="match status" value="1"/>
</dbReference>
<dbReference type="SUPFAM" id="SSF88723">
    <property type="entry name" value="PIN domain-like"/>
    <property type="match status" value="1"/>
</dbReference>
<dbReference type="Pfam" id="PF00867">
    <property type="entry name" value="XPG_I"/>
    <property type="match status" value="1"/>
</dbReference>